<organism evidence="1 2">
    <name type="scientific">Actinomadura namibiensis</name>
    <dbReference type="NCBI Taxonomy" id="182080"/>
    <lineage>
        <taxon>Bacteria</taxon>
        <taxon>Bacillati</taxon>
        <taxon>Actinomycetota</taxon>
        <taxon>Actinomycetes</taxon>
        <taxon>Streptosporangiales</taxon>
        <taxon>Thermomonosporaceae</taxon>
        <taxon>Actinomadura</taxon>
    </lineage>
</organism>
<protein>
    <submittedName>
        <fullName evidence="1">Uncharacterized protein</fullName>
    </submittedName>
</protein>
<dbReference type="RefSeq" id="WP_182849247.1">
    <property type="nucleotide sequence ID" value="NZ_BAAALP010000119.1"/>
</dbReference>
<sequence length="55" mass="5905">MTVTEILAFIGALTVILTTAVRLPQALSEFLHACVPVLTALHHLRAALTPPDDNQ</sequence>
<evidence type="ECO:0000313" key="2">
    <source>
        <dbReference type="Proteomes" id="UP000572680"/>
    </source>
</evidence>
<proteinExistence type="predicted"/>
<keyword evidence="2" id="KW-1185">Reference proteome</keyword>
<accession>A0A7W3LZW7</accession>
<gene>
    <name evidence="1" type="ORF">HNR61_009117</name>
</gene>
<comment type="caution">
    <text evidence="1">The sequence shown here is derived from an EMBL/GenBank/DDBJ whole genome shotgun (WGS) entry which is preliminary data.</text>
</comment>
<dbReference type="AlphaFoldDB" id="A0A7W3LZW7"/>
<reference evidence="1 2" key="1">
    <citation type="submission" date="2020-08" db="EMBL/GenBank/DDBJ databases">
        <title>Genomic Encyclopedia of Type Strains, Phase IV (KMG-IV): sequencing the most valuable type-strain genomes for metagenomic binning, comparative biology and taxonomic classification.</title>
        <authorList>
            <person name="Goeker M."/>
        </authorList>
    </citation>
    <scope>NUCLEOTIDE SEQUENCE [LARGE SCALE GENOMIC DNA]</scope>
    <source>
        <strain evidence="1 2">DSM 44197</strain>
    </source>
</reference>
<dbReference type="EMBL" id="JACJIA010000023">
    <property type="protein sequence ID" value="MBA8957424.1"/>
    <property type="molecule type" value="Genomic_DNA"/>
</dbReference>
<name>A0A7W3LZW7_ACTNM</name>
<dbReference type="Proteomes" id="UP000572680">
    <property type="component" value="Unassembled WGS sequence"/>
</dbReference>
<evidence type="ECO:0000313" key="1">
    <source>
        <dbReference type="EMBL" id="MBA8957424.1"/>
    </source>
</evidence>